<organism evidence="4 5">
    <name type="scientific">Schistosoma mattheei</name>
    <dbReference type="NCBI Taxonomy" id="31246"/>
    <lineage>
        <taxon>Eukaryota</taxon>
        <taxon>Metazoa</taxon>
        <taxon>Spiralia</taxon>
        <taxon>Lophotrochozoa</taxon>
        <taxon>Platyhelminthes</taxon>
        <taxon>Trematoda</taxon>
        <taxon>Digenea</taxon>
        <taxon>Strigeidida</taxon>
        <taxon>Schistosomatoidea</taxon>
        <taxon>Schistosomatidae</taxon>
        <taxon>Schistosoma</taxon>
    </lineage>
</organism>
<feature type="domain" description="Cytosolic carboxypeptidase N-terminal" evidence="3">
    <location>
        <begin position="4"/>
        <end position="77"/>
    </location>
</feature>
<name>A0A3P8KQ76_9TREM</name>
<gene>
    <name evidence="4" type="ORF">SMTD_LOCUS20506</name>
</gene>
<evidence type="ECO:0000256" key="2">
    <source>
        <dbReference type="SAM" id="Phobius"/>
    </source>
</evidence>
<evidence type="ECO:0000313" key="4">
    <source>
        <dbReference type="EMBL" id="VDP82649.1"/>
    </source>
</evidence>
<reference evidence="4 5" key="1">
    <citation type="submission" date="2018-11" db="EMBL/GenBank/DDBJ databases">
        <authorList>
            <consortium name="Pathogen Informatics"/>
        </authorList>
    </citation>
    <scope>NUCLEOTIDE SEQUENCE [LARGE SCALE GENOMIC DNA]</scope>
    <source>
        <strain>Denwood</strain>
        <strain evidence="5">Zambia</strain>
    </source>
</reference>
<dbReference type="InterPro" id="IPR040626">
    <property type="entry name" value="Pepdidase_M14_N"/>
</dbReference>
<dbReference type="PANTHER" id="PTHR12756:SF45">
    <property type="entry name" value="CYTOSOLIC CARBOXYPEPTIDASE NNA1"/>
    <property type="match status" value="1"/>
</dbReference>
<dbReference type="Pfam" id="PF18027">
    <property type="entry name" value="Pepdidase_M14_N"/>
    <property type="match status" value="1"/>
</dbReference>
<keyword evidence="5" id="KW-1185">Reference proteome</keyword>
<feature type="transmembrane region" description="Helical" evidence="2">
    <location>
        <begin position="89"/>
        <end position="107"/>
    </location>
</feature>
<evidence type="ECO:0000256" key="1">
    <source>
        <dbReference type="ARBA" id="ARBA00001947"/>
    </source>
</evidence>
<evidence type="ECO:0000313" key="5">
    <source>
        <dbReference type="Proteomes" id="UP000269396"/>
    </source>
</evidence>
<keyword evidence="2" id="KW-0472">Membrane</keyword>
<dbReference type="PANTHER" id="PTHR12756">
    <property type="entry name" value="CYTOSOLIC CARBOXYPEPTIDASE"/>
    <property type="match status" value="1"/>
</dbReference>
<keyword evidence="2" id="KW-1133">Transmembrane helix</keyword>
<keyword evidence="2" id="KW-0812">Transmembrane</keyword>
<dbReference type="AlphaFoldDB" id="A0A3P8KQ76"/>
<sequence length="120" mass="14305">MSFSGPYEYELYLRPDLYTKKYTQWFYFRVQNTENNNYYRFTIVNFYKSTSLFAQGMRPLMYSEKMAKLTGIGWRRVGSDINYYQTKLVNVYISLLFLFSIGYLFLLSDGFCGDCSNFNG</sequence>
<accession>A0A3P8KQ76</accession>
<dbReference type="EMBL" id="UZAL01044626">
    <property type="protein sequence ID" value="VDP82649.1"/>
    <property type="molecule type" value="Genomic_DNA"/>
</dbReference>
<evidence type="ECO:0000259" key="3">
    <source>
        <dbReference type="Pfam" id="PF18027"/>
    </source>
</evidence>
<dbReference type="Gene3D" id="2.60.40.3120">
    <property type="match status" value="1"/>
</dbReference>
<dbReference type="InterPro" id="IPR050821">
    <property type="entry name" value="Cytosolic_carboxypeptidase"/>
</dbReference>
<comment type="cofactor">
    <cofactor evidence="1">
        <name>Zn(2+)</name>
        <dbReference type="ChEBI" id="CHEBI:29105"/>
    </cofactor>
</comment>
<dbReference type="Proteomes" id="UP000269396">
    <property type="component" value="Unassembled WGS sequence"/>
</dbReference>
<proteinExistence type="predicted"/>
<protein>
    <recommendedName>
        <fullName evidence="3">Cytosolic carboxypeptidase N-terminal domain-containing protein</fullName>
    </recommendedName>
</protein>